<dbReference type="PROSITE" id="PS50005">
    <property type="entry name" value="TPR"/>
    <property type="match status" value="1"/>
</dbReference>
<dbReference type="EMBL" id="MFSS01000023">
    <property type="protein sequence ID" value="OGI44498.1"/>
    <property type="molecule type" value="Genomic_DNA"/>
</dbReference>
<sequence length="103" mass="11184">MALSEKLERLLASGQDNALLRYGLGNEYLKVGRFEAAADQLRRALAHDPTYSAAWKLLGQALAAAGRTGDAIQAYEIGIGAAEAKGDLHAAREMTVFLKRLRR</sequence>
<dbReference type="InterPro" id="IPR011990">
    <property type="entry name" value="TPR-like_helical_dom_sf"/>
</dbReference>
<name>A0A1F6THC8_9PROT</name>
<dbReference type="SUPFAM" id="SSF48452">
    <property type="entry name" value="TPR-like"/>
    <property type="match status" value="1"/>
</dbReference>
<dbReference type="STRING" id="1817758.A2150_01065"/>
<keyword evidence="1" id="KW-0802">TPR repeat</keyword>
<comment type="caution">
    <text evidence="2">The sequence shown here is derived from an EMBL/GenBank/DDBJ whole genome shotgun (WGS) entry which is preliminary data.</text>
</comment>
<dbReference type="AlphaFoldDB" id="A0A1F6THC8"/>
<evidence type="ECO:0000313" key="2">
    <source>
        <dbReference type="EMBL" id="OGI44498.1"/>
    </source>
</evidence>
<feature type="repeat" description="TPR" evidence="1">
    <location>
        <begin position="18"/>
        <end position="51"/>
    </location>
</feature>
<protein>
    <submittedName>
        <fullName evidence="2">Uncharacterized protein</fullName>
    </submittedName>
</protein>
<dbReference type="Gene3D" id="1.25.40.10">
    <property type="entry name" value="Tetratricopeptide repeat domain"/>
    <property type="match status" value="1"/>
</dbReference>
<dbReference type="Proteomes" id="UP000177925">
    <property type="component" value="Unassembled WGS sequence"/>
</dbReference>
<evidence type="ECO:0000313" key="3">
    <source>
        <dbReference type="Proteomes" id="UP000177925"/>
    </source>
</evidence>
<reference evidence="2 3" key="1">
    <citation type="journal article" date="2016" name="Nat. Commun.">
        <title>Thousands of microbial genomes shed light on interconnected biogeochemical processes in an aquifer system.</title>
        <authorList>
            <person name="Anantharaman K."/>
            <person name="Brown C.T."/>
            <person name="Hug L.A."/>
            <person name="Sharon I."/>
            <person name="Castelle C.J."/>
            <person name="Probst A.J."/>
            <person name="Thomas B.C."/>
            <person name="Singh A."/>
            <person name="Wilkins M.J."/>
            <person name="Karaoz U."/>
            <person name="Brodie E.L."/>
            <person name="Williams K.H."/>
            <person name="Hubbard S.S."/>
            <person name="Banfield J.F."/>
        </authorList>
    </citation>
    <scope>NUCLEOTIDE SEQUENCE [LARGE SCALE GENOMIC DNA]</scope>
</reference>
<organism evidence="2 3">
    <name type="scientific">Candidatus Muproteobacteria bacterium RBG_16_64_11</name>
    <dbReference type="NCBI Taxonomy" id="1817758"/>
    <lineage>
        <taxon>Bacteria</taxon>
        <taxon>Pseudomonadati</taxon>
        <taxon>Pseudomonadota</taxon>
        <taxon>Candidatus Muproteobacteria</taxon>
    </lineage>
</organism>
<proteinExistence type="predicted"/>
<dbReference type="Pfam" id="PF13432">
    <property type="entry name" value="TPR_16"/>
    <property type="match status" value="1"/>
</dbReference>
<gene>
    <name evidence="2" type="ORF">A2150_01065</name>
</gene>
<dbReference type="InterPro" id="IPR019734">
    <property type="entry name" value="TPR_rpt"/>
</dbReference>
<dbReference type="SMART" id="SM00028">
    <property type="entry name" value="TPR"/>
    <property type="match status" value="2"/>
</dbReference>
<evidence type="ECO:0000256" key="1">
    <source>
        <dbReference type="PROSITE-ProRule" id="PRU00339"/>
    </source>
</evidence>
<accession>A0A1F6THC8</accession>